<dbReference type="AlphaFoldDB" id="A0A438C255"/>
<evidence type="ECO:0000313" key="10">
    <source>
        <dbReference type="Proteomes" id="UP000288805"/>
    </source>
</evidence>
<dbReference type="GO" id="GO:0004672">
    <property type="term" value="F:protein kinase activity"/>
    <property type="evidence" value="ECO:0007669"/>
    <property type="project" value="InterPro"/>
</dbReference>
<keyword evidence="4" id="KW-0833">Ubl conjugation pathway</keyword>
<feature type="region of interest" description="Disordered" evidence="7">
    <location>
        <begin position="722"/>
        <end position="759"/>
    </location>
</feature>
<reference evidence="9 10" key="1">
    <citation type="journal article" date="2018" name="PLoS Genet.">
        <title>Population sequencing reveals clonal diversity and ancestral inbreeding in the grapevine cultivar Chardonnay.</title>
        <authorList>
            <person name="Roach M.J."/>
            <person name="Johnson D.L."/>
            <person name="Bohlmann J."/>
            <person name="van Vuuren H.J."/>
            <person name="Jones S.J."/>
            <person name="Pretorius I.S."/>
            <person name="Schmidt S.A."/>
            <person name="Borneman A.R."/>
        </authorList>
    </citation>
    <scope>NUCLEOTIDE SEQUENCE [LARGE SCALE GENOMIC DNA]</scope>
    <source>
        <strain evidence="10">cv. Chardonnay</strain>
        <tissue evidence="9">Leaf</tissue>
    </source>
</reference>
<evidence type="ECO:0000256" key="2">
    <source>
        <dbReference type="ARBA" id="ARBA00012483"/>
    </source>
</evidence>
<gene>
    <name evidence="9" type="primary">PUB35_5</name>
    <name evidence="9" type="ORF">CK203_069150</name>
</gene>
<dbReference type="InterPro" id="IPR014729">
    <property type="entry name" value="Rossmann-like_a/b/a_fold"/>
</dbReference>
<comment type="caution">
    <text evidence="9">The sequence shown here is derived from an EMBL/GenBank/DDBJ whole genome shotgun (WGS) entry which is preliminary data.</text>
</comment>
<dbReference type="InterPro" id="IPR011009">
    <property type="entry name" value="Kinase-like_dom_sf"/>
</dbReference>
<dbReference type="InterPro" id="IPR051348">
    <property type="entry name" value="U-box_ubiquitin_ligases"/>
</dbReference>
<dbReference type="PROSITE" id="PS00108">
    <property type="entry name" value="PROTEIN_KINASE_ST"/>
    <property type="match status" value="1"/>
</dbReference>
<keyword evidence="6" id="KW-0175">Coiled coil</keyword>
<proteinExistence type="predicted"/>
<name>A0A438C255_VITVI</name>
<evidence type="ECO:0000256" key="5">
    <source>
        <dbReference type="ARBA" id="ARBA00022840"/>
    </source>
</evidence>
<evidence type="ECO:0000256" key="1">
    <source>
        <dbReference type="ARBA" id="ARBA00000900"/>
    </source>
</evidence>
<dbReference type="GO" id="GO:0005524">
    <property type="term" value="F:ATP binding"/>
    <property type="evidence" value="ECO:0007669"/>
    <property type="project" value="UniProtKB-KW"/>
</dbReference>
<dbReference type="InterPro" id="IPR000719">
    <property type="entry name" value="Prot_kinase_dom"/>
</dbReference>
<dbReference type="FunFam" id="3.30.200.20:FF:000162">
    <property type="entry name" value="Adenine nucleotide alpha hydrolase-like domain kinase"/>
    <property type="match status" value="1"/>
</dbReference>
<dbReference type="EC" id="2.3.2.27" evidence="2"/>
<dbReference type="Pfam" id="PF07714">
    <property type="entry name" value="PK_Tyr_Ser-Thr"/>
    <property type="match status" value="1"/>
</dbReference>
<dbReference type="SUPFAM" id="SSF56112">
    <property type="entry name" value="Protein kinase-like (PK-like)"/>
    <property type="match status" value="1"/>
</dbReference>
<feature type="compositionally biased region" description="Basic and acidic residues" evidence="7">
    <location>
        <begin position="216"/>
        <end position="236"/>
    </location>
</feature>
<dbReference type="InterPro" id="IPR008271">
    <property type="entry name" value="Ser/Thr_kinase_AS"/>
</dbReference>
<feature type="coiled-coil region" evidence="6">
    <location>
        <begin position="408"/>
        <end position="474"/>
    </location>
</feature>
<keyword evidence="5" id="KW-0067">ATP-binding</keyword>
<dbReference type="InterPro" id="IPR001245">
    <property type="entry name" value="Ser-Thr/Tyr_kinase_cat_dom"/>
</dbReference>
<dbReference type="PROSITE" id="PS50011">
    <property type="entry name" value="PROTEIN_KINASE_DOM"/>
    <property type="match status" value="1"/>
</dbReference>
<evidence type="ECO:0000256" key="3">
    <source>
        <dbReference type="ARBA" id="ARBA00022741"/>
    </source>
</evidence>
<organism evidence="9 10">
    <name type="scientific">Vitis vinifera</name>
    <name type="common">Grape</name>
    <dbReference type="NCBI Taxonomy" id="29760"/>
    <lineage>
        <taxon>Eukaryota</taxon>
        <taxon>Viridiplantae</taxon>
        <taxon>Streptophyta</taxon>
        <taxon>Embryophyta</taxon>
        <taxon>Tracheophyta</taxon>
        <taxon>Spermatophyta</taxon>
        <taxon>Magnoliopsida</taxon>
        <taxon>eudicotyledons</taxon>
        <taxon>Gunneridae</taxon>
        <taxon>Pentapetalae</taxon>
        <taxon>rosids</taxon>
        <taxon>Vitales</taxon>
        <taxon>Vitaceae</taxon>
        <taxon>Viteae</taxon>
        <taxon>Vitis</taxon>
    </lineage>
</organism>
<evidence type="ECO:0000313" key="9">
    <source>
        <dbReference type="EMBL" id="RVW17313.1"/>
    </source>
</evidence>
<dbReference type="Proteomes" id="UP000288805">
    <property type="component" value="Unassembled WGS sequence"/>
</dbReference>
<sequence>MWLGRGNTEKKEGGNPLVAVAIDKDKGSQSALKWAIDNILNRGQTVVLIHVKLKQSHSHSYPSISFSPSFINSSLTPVMRWPNLITIPRSCSFHFGVFATRKDIQCKDVILEDTDVVKALIEYVSHSAIEVLVVGAPAKGGFLRRFKAIDIPGSITKGAPDFCTVYVISKGKISSTRSASRAAPAISPLRNQIMNQGSIRPDPSDLPIPHAPSSRAVEKPPVEPPRSSHDDFEHIKSPFTRGARGPNGRSYGEISLPDSDISFVSSGRPSTDRMFPPFYDSNIDIIRSNPRLSNSSDMDNQTFESSQMGRKSMEIGSPPEFLAISQENDRTSWSSQSAEDVEAEMRRLKLELKQTMDMYSTACKEALSAKQKVHEIPFAFFSFIPVQEVLRRSFITGEGASALETRRRTELEEARLAEEAALAIAEREKAKSRAAIEHAEAAQRIAELEAQKRINAEMKAIKEAEEKKKVLDSLAQTDVRYRKYTIEEIESATEFFSESRKIGEGGYGPVYKCNLDHTQVAIKVLRPDAAQGRSQFQQEVEVLSCIRHPNMVLLLGACPEYGCLVYEYMANGSLEDRLFRRGDSPPLSWQLRFRIAAEIGTGLLFLHQTKPEPLVHRDLKPANILLDRKLPGTFCYIDPEYQQTGMLGIKSDVYSLGIMLLQIITAKPPMGLTHLVERAIEKDTFEEMLDPVVPDWPLEEALSFAKIALQCAELRRKDRPDLGKADVASDPLHGQRGYSEASSKSRSTSYFSGRSGNRL</sequence>
<dbReference type="CDD" id="cd01989">
    <property type="entry name" value="USP_STK_Ubox_N"/>
    <property type="match status" value="1"/>
</dbReference>
<dbReference type="SMART" id="SM00220">
    <property type="entry name" value="S_TKc"/>
    <property type="match status" value="1"/>
</dbReference>
<protein>
    <recommendedName>
        <fullName evidence="2">RING-type E3 ubiquitin transferase</fullName>
        <ecNumber evidence="2">2.3.2.27</ecNumber>
    </recommendedName>
</protein>
<dbReference type="EMBL" id="QGNW01002579">
    <property type="protein sequence ID" value="RVW17313.1"/>
    <property type="molecule type" value="Genomic_DNA"/>
</dbReference>
<accession>A0A438C255</accession>
<evidence type="ECO:0000259" key="8">
    <source>
        <dbReference type="PROSITE" id="PS50011"/>
    </source>
</evidence>
<dbReference type="PANTHER" id="PTHR45647:SF132">
    <property type="entry name" value="KINASE WITH ADENINE NUCLEOTIDE ALPHA HYDROLASES-LIKE DOMAIN-CONTAINING PROTEIN"/>
    <property type="match status" value="1"/>
</dbReference>
<dbReference type="Gene3D" id="1.10.510.10">
    <property type="entry name" value="Transferase(Phosphotransferase) domain 1"/>
    <property type="match status" value="2"/>
</dbReference>
<evidence type="ECO:0000256" key="7">
    <source>
        <dbReference type="SAM" id="MobiDB-lite"/>
    </source>
</evidence>
<dbReference type="PANTHER" id="PTHR45647">
    <property type="entry name" value="OS02G0152300 PROTEIN"/>
    <property type="match status" value="1"/>
</dbReference>
<feature type="region of interest" description="Disordered" evidence="7">
    <location>
        <begin position="195"/>
        <end position="249"/>
    </location>
</feature>
<dbReference type="SUPFAM" id="SSF52402">
    <property type="entry name" value="Adenine nucleotide alpha hydrolases-like"/>
    <property type="match status" value="1"/>
</dbReference>
<dbReference type="GO" id="GO:0061630">
    <property type="term" value="F:ubiquitin protein ligase activity"/>
    <property type="evidence" value="ECO:0007669"/>
    <property type="project" value="UniProtKB-EC"/>
</dbReference>
<comment type="catalytic activity">
    <reaction evidence="1">
        <text>S-ubiquitinyl-[E2 ubiquitin-conjugating enzyme]-L-cysteine + [acceptor protein]-L-lysine = [E2 ubiquitin-conjugating enzyme]-L-cysteine + N(6)-ubiquitinyl-[acceptor protein]-L-lysine.</text>
        <dbReference type="EC" id="2.3.2.27"/>
    </reaction>
</comment>
<feature type="domain" description="Protein kinase" evidence="8">
    <location>
        <begin position="496"/>
        <end position="733"/>
    </location>
</feature>
<dbReference type="Gene3D" id="3.40.50.620">
    <property type="entry name" value="HUPs"/>
    <property type="match status" value="1"/>
</dbReference>
<feature type="compositionally biased region" description="Polar residues" evidence="7">
    <location>
        <begin position="740"/>
        <end position="759"/>
    </location>
</feature>
<dbReference type="Gene3D" id="3.30.200.20">
    <property type="entry name" value="Phosphorylase Kinase, domain 1"/>
    <property type="match status" value="1"/>
</dbReference>
<evidence type="ECO:0000256" key="6">
    <source>
        <dbReference type="SAM" id="Coils"/>
    </source>
</evidence>
<evidence type="ECO:0000256" key="4">
    <source>
        <dbReference type="ARBA" id="ARBA00022786"/>
    </source>
</evidence>
<keyword evidence="3" id="KW-0547">Nucleotide-binding</keyword>